<comment type="caution">
    <text evidence="2">The sequence shown here is derived from an EMBL/GenBank/DDBJ whole genome shotgun (WGS) entry which is preliminary data.</text>
</comment>
<dbReference type="InterPro" id="IPR000014">
    <property type="entry name" value="PAS"/>
</dbReference>
<dbReference type="Pfam" id="PF08448">
    <property type="entry name" value="PAS_4"/>
    <property type="match status" value="1"/>
</dbReference>
<keyword evidence="3" id="KW-1185">Reference proteome</keyword>
<dbReference type="InterPro" id="IPR029016">
    <property type="entry name" value="GAF-like_dom_sf"/>
</dbReference>
<evidence type="ECO:0000313" key="2">
    <source>
        <dbReference type="EMBL" id="RKN40154.1"/>
    </source>
</evidence>
<dbReference type="Gene3D" id="3.30.450.20">
    <property type="entry name" value="PAS domain"/>
    <property type="match status" value="1"/>
</dbReference>
<dbReference type="OrthoDB" id="4318906at2"/>
<organism evidence="2 3">
    <name type="scientific">Streptomyces hoynatensis</name>
    <dbReference type="NCBI Taxonomy" id="1141874"/>
    <lineage>
        <taxon>Bacteria</taxon>
        <taxon>Bacillati</taxon>
        <taxon>Actinomycetota</taxon>
        <taxon>Actinomycetes</taxon>
        <taxon>Kitasatosporales</taxon>
        <taxon>Streptomycetaceae</taxon>
        <taxon>Streptomyces</taxon>
    </lineage>
</organism>
<gene>
    <name evidence="2" type="ORF">D7294_19360</name>
</gene>
<dbReference type="AlphaFoldDB" id="A0A3A9YX00"/>
<evidence type="ECO:0000313" key="3">
    <source>
        <dbReference type="Proteomes" id="UP000272474"/>
    </source>
</evidence>
<reference evidence="2 3" key="1">
    <citation type="journal article" date="2014" name="Int. J. Syst. Evol. Microbiol.">
        <title>Streptomyces hoynatensis sp. nov., isolated from deep marine sediment.</title>
        <authorList>
            <person name="Veyisoglu A."/>
            <person name="Sahin N."/>
        </authorList>
    </citation>
    <scope>NUCLEOTIDE SEQUENCE [LARGE SCALE GENOMIC DNA]</scope>
    <source>
        <strain evidence="2 3">KCTC 29097</strain>
    </source>
</reference>
<proteinExistence type="predicted"/>
<dbReference type="SUPFAM" id="SSF55785">
    <property type="entry name" value="PYP-like sensor domain (PAS domain)"/>
    <property type="match status" value="1"/>
</dbReference>
<dbReference type="EMBL" id="RBAL01000011">
    <property type="protein sequence ID" value="RKN40154.1"/>
    <property type="molecule type" value="Genomic_DNA"/>
</dbReference>
<protein>
    <submittedName>
        <fullName evidence="2">PAS domain-containing protein</fullName>
    </submittedName>
</protein>
<dbReference type="InterPro" id="IPR035965">
    <property type="entry name" value="PAS-like_dom_sf"/>
</dbReference>
<sequence>MADTDEFAAELADFRKRVEELRAMRTLPFEERIGALDAALFELHYAADVLWPRFEELEGAHAHSESAAGGREQRLLRALFQRLPFAAVLLDADSVVRRLNAAACRLFGVRGGYATGRPLIASLRHEGRAAFRGQVAAVARGEGDRSMVVQLLRAPEPHGASGLRVTLSGVRPSGERRRAVLAVFQTAAETAVAAPLAAPAGGPHQGRPDPVEVSRHAELMDLVDDMATVLLTHRAVGAEQVLRRACGVLRGRFADWVLADAAEAGGERLRRVAVFGPAEGQARARRDALAGQSPEAAPLIVEAARSGGNAVRVWPEDPLALGKTADGASVLAATGASSLLCVPLLLPSGTVRGVLTLIRSGGNRAFELAEAGAMDRMARHIALALLHAS</sequence>
<dbReference type="SUPFAM" id="SSF55781">
    <property type="entry name" value="GAF domain-like"/>
    <property type="match status" value="1"/>
</dbReference>
<dbReference type="SMART" id="SM00091">
    <property type="entry name" value="PAS"/>
    <property type="match status" value="1"/>
</dbReference>
<evidence type="ECO:0000259" key="1">
    <source>
        <dbReference type="PROSITE" id="PS50112"/>
    </source>
</evidence>
<dbReference type="RefSeq" id="WP_120681618.1">
    <property type="nucleotide sequence ID" value="NZ_RBAL01000011.1"/>
</dbReference>
<dbReference type="InterPro" id="IPR013656">
    <property type="entry name" value="PAS_4"/>
</dbReference>
<feature type="domain" description="PAS" evidence="1">
    <location>
        <begin position="72"/>
        <end position="126"/>
    </location>
</feature>
<name>A0A3A9YX00_9ACTN</name>
<dbReference type="Proteomes" id="UP000272474">
    <property type="component" value="Unassembled WGS sequence"/>
</dbReference>
<dbReference type="Gene3D" id="3.30.450.40">
    <property type="match status" value="1"/>
</dbReference>
<dbReference type="PROSITE" id="PS50112">
    <property type="entry name" value="PAS"/>
    <property type="match status" value="1"/>
</dbReference>
<accession>A0A3A9YX00</accession>